<dbReference type="PRINTS" id="PR00922">
    <property type="entry name" value="DADACBPTASE3"/>
</dbReference>
<dbReference type="PANTHER" id="PTHR30023:SF0">
    <property type="entry name" value="PENICILLIN-SENSITIVE CARBOXYPEPTIDASE A"/>
    <property type="match status" value="1"/>
</dbReference>
<dbReference type="RefSeq" id="WP_342372881.1">
    <property type="nucleotide sequence ID" value="NZ_CP115965.1"/>
</dbReference>
<protein>
    <submittedName>
        <fullName evidence="5">D-alanyl-D-alanine carboxypeptidase/D-alanyl-D-alanine-endopeptidase</fullName>
        <ecNumber evidence="5">3.4.16.4</ecNumber>
    </submittedName>
</protein>
<evidence type="ECO:0000313" key="5">
    <source>
        <dbReference type="EMBL" id="WZW99058.1"/>
    </source>
</evidence>
<dbReference type="Pfam" id="PF02113">
    <property type="entry name" value="Peptidase_S13"/>
    <property type="match status" value="2"/>
</dbReference>
<feature type="compositionally biased region" description="Pro residues" evidence="3">
    <location>
        <begin position="75"/>
        <end position="88"/>
    </location>
</feature>
<proteinExistence type="inferred from homology"/>
<evidence type="ECO:0000256" key="4">
    <source>
        <dbReference type="SAM" id="Phobius"/>
    </source>
</evidence>
<keyword evidence="4" id="KW-0812">Transmembrane</keyword>
<dbReference type="InterPro" id="IPR012338">
    <property type="entry name" value="Beta-lactam/transpept-like"/>
</dbReference>
<dbReference type="Proteomes" id="UP001434337">
    <property type="component" value="Chromosome"/>
</dbReference>
<feature type="transmembrane region" description="Helical" evidence="4">
    <location>
        <begin position="7"/>
        <end position="27"/>
    </location>
</feature>
<organism evidence="5 6">
    <name type="scientific">Propioniciclava soli</name>
    <dbReference type="NCBI Taxonomy" id="2775081"/>
    <lineage>
        <taxon>Bacteria</taxon>
        <taxon>Bacillati</taxon>
        <taxon>Actinomycetota</taxon>
        <taxon>Actinomycetes</taxon>
        <taxon>Propionibacteriales</taxon>
        <taxon>Propionibacteriaceae</taxon>
        <taxon>Propioniciclava</taxon>
    </lineage>
</organism>
<dbReference type="EC" id="3.4.16.4" evidence="5"/>
<keyword evidence="5" id="KW-0121">Carboxypeptidase</keyword>
<dbReference type="SUPFAM" id="SSF56601">
    <property type="entry name" value="beta-lactamase/transpeptidase-like"/>
    <property type="match status" value="1"/>
</dbReference>
<keyword evidence="2 5" id="KW-0378">Hydrolase</keyword>
<dbReference type="Gene3D" id="3.40.710.10">
    <property type="entry name" value="DD-peptidase/beta-lactamase superfamily"/>
    <property type="match status" value="2"/>
</dbReference>
<keyword evidence="6" id="KW-1185">Reference proteome</keyword>
<dbReference type="NCBIfam" id="TIGR00666">
    <property type="entry name" value="PBP4"/>
    <property type="match status" value="1"/>
</dbReference>
<dbReference type="PANTHER" id="PTHR30023">
    <property type="entry name" value="D-ALANYL-D-ALANINE CARBOXYPEPTIDASE"/>
    <property type="match status" value="1"/>
</dbReference>
<sequence length="482" mass="48745">MARRRGWVWPTVTWIAVLTVGVAVWVVRFPVAQALDTDPRVGVGHVAARPVADAPHAVLPVLPPPSVTPTSDPATPVPTTPVPDPGTPDPDTSNPAAVAARLAAIPNPGGGDIVGVVLDARTGAEIHRIGDGVRTPASSMKVLSGVVALDVLGPETRFATTALLTADAGTVVLRGGGDPLLTTAPAPADTHPQPASLQELAAATVAALQARGISTVALGFDATRFGGPAWNPQWPDIFATSVAPITALTADHARPDPASAVRDPDPARFAATRFAEALRSAGIAVTAVNPAATPGDAVELAHVESPPVRALVGESLLRSDNDTAETLTWQVAVARGRPATPADAAGVLAEELQRLGLWTDGMVVHDGNGIAGTNQVSPDALARAVALGIARDDLRALATGLPVAGVTGTLAERYTAPDSLAGRGVVRAKTGTIRGVNTLTGYTVTADGHPLVFAFMVSGGAGQTSARAWLDAASAALASCGC</sequence>
<keyword evidence="4" id="KW-1133">Transmembrane helix</keyword>
<dbReference type="GO" id="GO:0009002">
    <property type="term" value="F:serine-type D-Ala-D-Ala carboxypeptidase activity"/>
    <property type="evidence" value="ECO:0007669"/>
    <property type="project" value="UniProtKB-EC"/>
</dbReference>
<accession>A0ABZ3C963</accession>
<name>A0ABZ3C963_9ACTN</name>
<keyword evidence="4" id="KW-0472">Membrane</keyword>
<evidence type="ECO:0000256" key="1">
    <source>
        <dbReference type="ARBA" id="ARBA00006096"/>
    </source>
</evidence>
<evidence type="ECO:0000313" key="6">
    <source>
        <dbReference type="Proteomes" id="UP001434337"/>
    </source>
</evidence>
<evidence type="ECO:0000256" key="3">
    <source>
        <dbReference type="SAM" id="MobiDB-lite"/>
    </source>
</evidence>
<gene>
    <name evidence="5" type="primary">dacB</name>
    <name evidence="5" type="ORF">PCC79_02275</name>
</gene>
<reference evidence="5 6" key="1">
    <citation type="journal article" date="2023" name="Environ Microbiome">
        <title>A coral-associated actinobacterium mitigates coral bleaching under heat stress.</title>
        <authorList>
            <person name="Li J."/>
            <person name="Zou Y."/>
            <person name="Li Q."/>
            <person name="Zhang J."/>
            <person name="Bourne D.G."/>
            <person name="Lyu Y."/>
            <person name="Liu C."/>
            <person name="Zhang S."/>
        </authorList>
    </citation>
    <scope>NUCLEOTIDE SEQUENCE [LARGE SCALE GENOMIC DNA]</scope>
    <source>
        <strain evidence="5 6">SCSIO 13291</strain>
    </source>
</reference>
<dbReference type="InterPro" id="IPR000667">
    <property type="entry name" value="Peptidase_S13"/>
</dbReference>
<feature type="region of interest" description="Disordered" evidence="3">
    <location>
        <begin position="60"/>
        <end position="94"/>
    </location>
</feature>
<evidence type="ECO:0000256" key="2">
    <source>
        <dbReference type="ARBA" id="ARBA00022801"/>
    </source>
</evidence>
<dbReference type="EMBL" id="CP115965">
    <property type="protein sequence ID" value="WZW99058.1"/>
    <property type="molecule type" value="Genomic_DNA"/>
</dbReference>
<comment type="similarity">
    <text evidence="1">Belongs to the peptidase S13 family.</text>
</comment>
<keyword evidence="5" id="KW-0645">Protease</keyword>